<reference evidence="2" key="1">
    <citation type="submission" date="2022-11" db="EMBL/GenBank/DDBJ databases">
        <authorList>
            <person name="Petersen C."/>
        </authorList>
    </citation>
    <scope>NUCLEOTIDE SEQUENCE</scope>
    <source>
        <strain evidence="2">IBT 30069</strain>
    </source>
</reference>
<dbReference type="PANTHER" id="PTHR37540">
    <property type="entry name" value="TRANSCRIPTION FACTOR (ACR-2), PUTATIVE-RELATED-RELATED"/>
    <property type="match status" value="1"/>
</dbReference>
<protein>
    <recommendedName>
        <fullName evidence="4">Tachykinin family protein</fullName>
    </recommendedName>
</protein>
<dbReference type="Proteomes" id="UP001149165">
    <property type="component" value="Unassembled WGS sequence"/>
</dbReference>
<sequence length="500" mass="55531">MSSTEVIFPVRRLDDNIPPCVFRYDAGPTASKAPKKRGRPKGSTKHPVALKKNGQSARSGSSLQNRFHFIRVDGPSGLADADHRKTIRREVMINHIHRDKKQLIKGKGLSVSGTRGPCSQIGGVDPFNALPIHFEPYMHDLLKYYITEGWQKYYSIERQTTFNPITEYWLSLLMEDDAFLHTVLGCANSHYTPVGIDYDSLATLKHLNAAIAIVNRRIQNDEVPTDATLVVISTMALIEKRRGYEDHWNIHMKGLQKLISLRGGLSSLRSQPLAMGKLYRADLVGSIDAVQTPYFSNPGILISVDPQLESLNIGFQRLNDISPLGDTLISCIQTAADIKASLVKLNKTSDLTEAATVRYWTTATQYTLLSTAYSNPIPEMCRLALLLFTEELVNQSVPFLFTYETLIGKLLAIYASSAPESRFHPGTCYLPPHLRLWAFILAAKCTTVELTRKACLGAVAGALLEMEISDDEAVRFAVEELLWDTALEKGRPLDVGDLAG</sequence>
<dbReference type="AlphaFoldDB" id="A0A9W9FB38"/>
<name>A0A9W9FB38_9EURO</name>
<reference evidence="2" key="2">
    <citation type="journal article" date="2023" name="IMA Fungus">
        <title>Comparative genomic study of the Penicillium genus elucidates a diverse pangenome and 15 lateral gene transfer events.</title>
        <authorList>
            <person name="Petersen C."/>
            <person name="Sorensen T."/>
            <person name="Nielsen M.R."/>
            <person name="Sondergaard T.E."/>
            <person name="Sorensen J.L."/>
            <person name="Fitzpatrick D.A."/>
            <person name="Frisvad J.C."/>
            <person name="Nielsen K.L."/>
        </authorList>
    </citation>
    <scope>NUCLEOTIDE SEQUENCE</scope>
    <source>
        <strain evidence="2">IBT 30069</strain>
    </source>
</reference>
<evidence type="ECO:0008006" key="4">
    <source>
        <dbReference type="Google" id="ProtNLM"/>
    </source>
</evidence>
<feature type="region of interest" description="Disordered" evidence="1">
    <location>
        <begin position="24"/>
        <end position="61"/>
    </location>
</feature>
<evidence type="ECO:0000313" key="2">
    <source>
        <dbReference type="EMBL" id="KAJ5096820.1"/>
    </source>
</evidence>
<proteinExistence type="predicted"/>
<dbReference type="EMBL" id="JAPQKH010000005">
    <property type="protein sequence ID" value="KAJ5096820.1"/>
    <property type="molecule type" value="Genomic_DNA"/>
</dbReference>
<keyword evidence="3" id="KW-1185">Reference proteome</keyword>
<gene>
    <name evidence="2" type="ORF">N7456_007541</name>
</gene>
<dbReference type="InterPro" id="IPR021858">
    <property type="entry name" value="Fun_TF"/>
</dbReference>
<dbReference type="PANTHER" id="PTHR37540:SF5">
    <property type="entry name" value="TRANSCRIPTION FACTOR DOMAIN-CONTAINING PROTEIN"/>
    <property type="match status" value="1"/>
</dbReference>
<feature type="compositionally biased region" description="Basic residues" evidence="1">
    <location>
        <begin position="33"/>
        <end position="44"/>
    </location>
</feature>
<evidence type="ECO:0000313" key="3">
    <source>
        <dbReference type="Proteomes" id="UP001149165"/>
    </source>
</evidence>
<organism evidence="2 3">
    <name type="scientific">Penicillium angulare</name>
    <dbReference type="NCBI Taxonomy" id="116970"/>
    <lineage>
        <taxon>Eukaryota</taxon>
        <taxon>Fungi</taxon>
        <taxon>Dikarya</taxon>
        <taxon>Ascomycota</taxon>
        <taxon>Pezizomycotina</taxon>
        <taxon>Eurotiomycetes</taxon>
        <taxon>Eurotiomycetidae</taxon>
        <taxon>Eurotiales</taxon>
        <taxon>Aspergillaceae</taxon>
        <taxon>Penicillium</taxon>
    </lineage>
</organism>
<dbReference type="OrthoDB" id="5376287at2759"/>
<evidence type="ECO:0000256" key="1">
    <source>
        <dbReference type="SAM" id="MobiDB-lite"/>
    </source>
</evidence>
<accession>A0A9W9FB38</accession>
<dbReference type="Pfam" id="PF11951">
    <property type="entry name" value="Fungal_trans_2"/>
    <property type="match status" value="1"/>
</dbReference>
<comment type="caution">
    <text evidence="2">The sequence shown here is derived from an EMBL/GenBank/DDBJ whole genome shotgun (WGS) entry which is preliminary data.</text>
</comment>